<dbReference type="Proteomes" id="UP000009138">
    <property type="component" value="Unassembled WGS sequence"/>
</dbReference>
<sequence>MSVVLNYYNEESGVSCSLNNIRNVEASEKHQIACSIELQDIMAFITSMAIDIAKQHENLLENNMNDGKSAILAVRDTVCNM</sequence>
<proteinExistence type="predicted"/>
<dbReference type="EMBL" id="CH476742">
    <property type="protein sequence ID" value="EIE88400.1"/>
    <property type="molecule type" value="Genomic_DNA"/>
</dbReference>
<gene>
    <name evidence="1" type="ORF">RO3G_13111</name>
</gene>
<dbReference type="AlphaFoldDB" id="I1CIX0"/>
<dbReference type="GeneID" id="93620076"/>
<protein>
    <submittedName>
        <fullName evidence="1">Uncharacterized protein</fullName>
    </submittedName>
</protein>
<evidence type="ECO:0000313" key="2">
    <source>
        <dbReference type="Proteomes" id="UP000009138"/>
    </source>
</evidence>
<keyword evidence="2" id="KW-1185">Reference proteome</keyword>
<dbReference type="VEuPathDB" id="FungiDB:RO3G_13111"/>
<reference evidence="1 2" key="1">
    <citation type="journal article" date="2009" name="PLoS Genet.">
        <title>Genomic analysis of the basal lineage fungus Rhizopus oryzae reveals a whole-genome duplication.</title>
        <authorList>
            <person name="Ma L.-J."/>
            <person name="Ibrahim A.S."/>
            <person name="Skory C."/>
            <person name="Grabherr M.G."/>
            <person name="Burger G."/>
            <person name="Butler M."/>
            <person name="Elias M."/>
            <person name="Idnurm A."/>
            <person name="Lang B.F."/>
            <person name="Sone T."/>
            <person name="Abe A."/>
            <person name="Calvo S.E."/>
            <person name="Corrochano L.M."/>
            <person name="Engels R."/>
            <person name="Fu J."/>
            <person name="Hansberg W."/>
            <person name="Kim J.-M."/>
            <person name="Kodira C.D."/>
            <person name="Koehrsen M.J."/>
            <person name="Liu B."/>
            <person name="Miranda-Saavedra D."/>
            <person name="O'Leary S."/>
            <person name="Ortiz-Castellanos L."/>
            <person name="Poulter R."/>
            <person name="Rodriguez-Romero J."/>
            <person name="Ruiz-Herrera J."/>
            <person name="Shen Y.-Q."/>
            <person name="Zeng Q."/>
            <person name="Galagan J."/>
            <person name="Birren B.W."/>
            <person name="Cuomo C.A."/>
            <person name="Wickes B.L."/>
        </authorList>
    </citation>
    <scope>NUCLEOTIDE SEQUENCE [LARGE SCALE GENOMIC DNA]</scope>
    <source>
        <strain evidence="2">RA 99-880 / ATCC MYA-4621 / FGSC 9543 / NRRL 43880</strain>
    </source>
</reference>
<accession>I1CIX0</accession>
<dbReference type="InParanoid" id="I1CIX0"/>
<name>I1CIX0_RHIO9</name>
<organism evidence="1 2">
    <name type="scientific">Rhizopus delemar (strain RA 99-880 / ATCC MYA-4621 / FGSC 9543 / NRRL 43880)</name>
    <name type="common">Mucormycosis agent</name>
    <name type="synonym">Rhizopus arrhizus var. delemar</name>
    <dbReference type="NCBI Taxonomy" id="246409"/>
    <lineage>
        <taxon>Eukaryota</taxon>
        <taxon>Fungi</taxon>
        <taxon>Fungi incertae sedis</taxon>
        <taxon>Mucoromycota</taxon>
        <taxon>Mucoromycotina</taxon>
        <taxon>Mucoromycetes</taxon>
        <taxon>Mucorales</taxon>
        <taxon>Mucorineae</taxon>
        <taxon>Rhizopodaceae</taxon>
        <taxon>Rhizopus</taxon>
    </lineage>
</organism>
<evidence type="ECO:0000313" key="1">
    <source>
        <dbReference type="EMBL" id="EIE88400.1"/>
    </source>
</evidence>
<dbReference type="RefSeq" id="XP_067523796.1">
    <property type="nucleotide sequence ID" value="XM_067667695.1"/>
</dbReference>